<dbReference type="InterPro" id="IPR051200">
    <property type="entry name" value="Host-pathogen_enzymatic-act"/>
</dbReference>
<proteinExistence type="predicted"/>
<dbReference type="InterPro" id="IPR013783">
    <property type="entry name" value="Ig-like_fold"/>
</dbReference>
<dbReference type="PANTHER" id="PTHR47197">
    <property type="entry name" value="PROTEIN NIRF"/>
    <property type="match status" value="1"/>
</dbReference>
<evidence type="ECO:0000313" key="1">
    <source>
        <dbReference type="EMBL" id="SNY29801.1"/>
    </source>
</evidence>
<evidence type="ECO:0000313" key="2">
    <source>
        <dbReference type="Proteomes" id="UP000219573"/>
    </source>
</evidence>
<dbReference type="InterPro" id="IPR011044">
    <property type="entry name" value="Quino_amine_DH_bsu"/>
</dbReference>
<name>A0A285H5K3_9FIRM</name>
<keyword evidence="2" id="KW-1185">Reference proteome</keyword>
<dbReference type="SUPFAM" id="SSF50969">
    <property type="entry name" value="YVTN repeat-like/Quinoprotein amine dehydrogenase"/>
    <property type="match status" value="1"/>
</dbReference>
<dbReference type="OrthoDB" id="2111275at2"/>
<organism evidence="1 2">
    <name type="scientific">Orenia metallireducens</name>
    <dbReference type="NCBI Taxonomy" id="1413210"/>
    <lineage>
        <taxon>Bacteria</taxon>
        <taxon>Bacillati</taxon>
        <taxon>Bacillota</taxon>
        <taxon>Clostridia</taxon>
        <taxon>Halanaerobiales</taxon>
        <taxon>Halobacteroidaceae</taxon>
        <taxon>Orenia</taxon>
    </lineage>
</organism>
<dbReference type="Gene3D" id="2.60.40.10">
    <property type="entry name" value="Immunoglobulins"/>
    <property type="match status" value="1"/>
</dbReference>
<dbReference type="Proteomes" id="UP000219573">
    <property type="component" value="Unassembled WGS sequence"/>
</dbReference>
<dbReference type="EMBL" id="OBDZ01000013">
    <property type="protein sequence ID" value="SNY29801.1"/>
    <property type="molecule type" value="Genomic_DNA"/>
</dbReference>
<reference evidence="2" key="1">
    <citation type="submission" date="2017-09" db="EMBL/GenBank/DDBJ databases">
        <authorList>
            <person name="Varghese N."/>
            <person name="Submissions S."/>
        </authorList>
    </citation>
    <scope>NUCLEOTIDE SEQUENCE [LARGE SCALE GENOMIC DNA]</scope>
    <source>
        <strain evidence="2">MSL47</strain>
    </source>
</reference>
<dbReference type="SUPFAM" id="SSF49265">
    <property type="entry name" value="Fibronectin type III"/>
    <property type="match status" value="1"/>
</dbReference>
<dbReference type="PANTHER" id="PTHR47197:SF3">
    <property type="entry name" value="DIHYDRO-HEME D1 DEHYDROGENASE"/>
    <property type="match status" value="1"/>
</dbReference>
<protein>
    <submittedName>
        <fullName evidence="1">Uncharacterized protein</fullName>
    </submittedName>
</protein>
<sequence>MELISRDKLILLLITIMLVLAGCKDSLVIEDFLIGSEFYNKAGYFIGNTKVDFTVKLAEDLLVEGFEQDVVYQWSCNGGEIISKDKNTITYLTPQIPGDYYINVRVINNRDKDEEINYKFPFAVRGNYPDKVFLKEVENKSVESGVQISWSPYPKDDFYAYKILRSNNLYIDNKLEVIAEIENPRSTSYVDYEVASDQHYTYQIMVINRLGYFSLSNERIIKTWSTGTKEISIEENLVDIIKDPIRSRFYISNKSQEQLLVLDSQREEIIKRVQLDIIPNKLLLSRDNNSIFSFSPESKELVEIDLLTWQIHKYNFDEKIMDIAINEDYLYLSLKGEYNLLKFNIKEKKIENKIKLSRKGRLLSGERIAFIRDKYLLIDDSFGDVLIYSLDNLSQPISNLGILSIKKFILAKLSEEELLYIIGEYPDYVKVIGIDEDFNQNFKEVLSTASYPRDFVLDNQNGLLFIVCDDKSICTFSTKDNTLVDKISLKNYIYRIDLDIENKQIYLLTSSSELTKNNIVVIDYE</sequence>
<gene>
    <name evidence="1" type="ORF">SAMN06265827_11317</name>
</gene>
<dbReference type="InterPro" id="IPR036116">
    <property type="entry name" value="FN3_sf"/>
</dbReference>
<dbReference type="RefSeq" id="WP_097017929.1">
    <property type="nucleotide sequence ID" value="NZ_OBDZ01000013.1"/>
</dbReference>
<accession>A0A285H5K3</accession>
<dbReference type="AlphaFoldDB" id="A0A285H5K3"/>
<dbReference type="PROSITE" id="PS51257">
    <property type="entry name" value="PROKAR_LIPOPROTEIN"/>
    <property type="match status" value="1"/>
</dbReference>